<gene>
    <name evidence="5" type="ORF">SAMN05216266_11784</name>
</gene>
<dbReference type="GO" id="GO:0006302">
    <property type="term" value="P:double-strand break repair"/>
    <property type="evidence" value="ECO:0007669"/>
    <property type="project" value="TreeGrafter"/>
</dbReference>
<dbReference type="Pfam" id="PF13555">
    <property type="entry name" value="AAA_29"/>
    <property type="match status" value="1"/>
</dbReference>
<dbReference type="PANTHER" id="PTHR32182">
    <property type="entry name" value="DNA REPLICATION AND REPAIR PROTEIN RECF"/>
    <property type="match status" value="1"/>
</dbReference>
<dbReference type="Gene3D" id="3.40.50.300">
    <property type="entry name" value="P-loop containing nucleotide triphosphate hydrolases"/>
    <property type="match status" value="1"/>
</dbReference>
<dbReference type="GO" id="GO:0009432">
    <property type="term" value="P:SOS response"/>
    <property type="evidence" value="ECO:0007669"/>
    <property type="project" value="UniProtKB-KW"/>
</dbReference>
<evidence type="ECO:0000256" key="2">
    <source>
        <dbReference type="ARBA" id="ARBA00023204"/>
    </source>
</evidence>
<dbReference type="Proteomes" id="UP000243799">
    <property type="component" value="Unassembled WGS sequence"/>
</dbReference>
<dbReference type="GO" id="GO:0000731">
    <property type="term" value="P:DNA synthesis involved in DNA repair"/>
    <property type="evidence" value="ECO:0007669"/>
    <property type="project" value="TreeGrafter"/>
</dbReference>
<dbReference type="SUPFAM" id="SSF52540">
    <property type="entry name" value="P-loop containing nucleoside triphosphate hydrolases"/>
    <property type="match status" value="1"/>
</dbReference>
<evidence type="ECO:0000256" key="4">
    <source>
        <dbReference type="SAM" id="Coils"/>
    </source>
</evidence>
<name>A0A1I1BU40_9PSEU</name>
<feature type="coiled-coil region" evidence="4">
    <location>
        <begin position="646"/>
        <end position="673"/>
    </location>
</feature>
<evidence type="ECO:0000313" key="5">
    <source>
        <dbReference type="EMBL" id="SFB53667.1"/>
    </source>
</evidence>
<protein>
    <submittedName>
        <fullName evidence="5">Uncharacterized protein YPO0396</fullName>
    </submittedName>
</protein>
<organism evidence="5 6">
    <name type="scientific">Amycolatopsis marina</name>
    <dbReference type="NCBI Taxonomy" id="490629"/>
    <lineage>
        <taxon>Bacteria</taxon>
        <taxon>Bacillati</taxon>
        <taxon>Actinomycetota</taxon>
        <taxon>Actinomycetes</taxon>
        <taxon>Pseudonocardiales</taxon>
        <taxon>Pseudonocardiaceae</taxon>
        <taxon>Amycolatopsis</taxon>
    </lineage>
</organism>
<dbReference type="STRING" id="490629.SAMN05216266_11784"/>
<dbReference type="RefSeq" id="WP_091675994.1">
    <property type="nucleotide sequence ID" value="NZ_FOKG01000017.1"/>
</dbReference>
<accession>A0A1I1BU40</accession>
<feature type="coiled-coil region" evidence="4">
    <location>
        <begin position="310"/>
        <end position="379"/>
    </location>
</feature>
<keyword evidence="3" id="KW-0742">SOS response</keyword>
<dbReference type="InterPro" id="IPR027417">
    <property type="entry name" value="P-loop_NTPase"/>
</dbReference>
<dbReference type="Pfam" id="PF13558">
    <property type="entry name" value="SbcC_Walker_B"/>
    <property type="match status" value="1"/>
</dbReference>
<dbReference type="PANTHER" id="PTHR32182:SF0">
    <property type="entry name" value="DNA REPLICATION AND REPAIR PROTEIN RECF"/>
    <property type="match status" value="1"/>
</dbReference>
<evidence type="ECO:0000313" key="6">
    <source>
        <dbReference type="Proteomes" id="UP000243799"/>
    </source>
</evidence>
<evidence type="ECO:0000256" key="1">
    <source>
        <dbReference type="ARBA" id="ARBA00022763"/>
    </source>
</evidence>
<keyword evidence="1" id="KW-0227">DNA damage</keyword>
<keyword evidence="4" id="KW-0175">Coiled coil</keyword>
<keyword evidence="2" id="KW-0234">DNA repair</keyword>
<keyword evidence="6" id="KW-1185">Reference proteome</keyword>
<dbReference type="EMBL" id="FOKG01000017">
    <property type="protein sequence ID" value="SFB53667.1"/>
    <property type="molecule type" value="Genomic_DNA"/>
</dbReference>
<evidence type="ECO:0000256" key="3">
    <source>
        <dbReference type="ARBA" id="ARBA00023236"/>
    </source>
</evidence>
<dbReference type="OrthoDB" id="174137at2"/>
<sequence>MPETVNGSRTIHLGQFRITRLQVINWGTFCGYKDFPIDERGMLLTGPSGSGKSSLMDAHSIALLPTNDHRFNASADLTARGAKQGTRSVTDYVRGAWSENDDEHEQSHVQYLRGGKTTWSAVGATYEDGLGAVTTAVVVKWFTGAETDGASIKTMHQLHDGHFDLRVLETWAAQEYNTRWLKATYPADYPDNQANYMRALAKRVGLGTSKTALSLLGKAKSMKNVGDLNQFIRSNMLDTPVTFGAAQKMLDSFTPLNAAYETARRAHTQEHVLRDVPEYWTKYQKSRETGNRAAALLGAPMDHYLREVHLRVLQEDMDRLDLNIDALDRRLTGQEQAKNDAYQSFISLDQQLRREGQAMQELKVRLQAAKDEATARESAYGFYASHVTRLERRCPEDEPAFTALREEVPEILHQAQADKKKIEPDRHTTFAALADTRRLHDSKAAELLALQTAGSLIPQRESKRREYIAQATNVPVSDLPYAAELIDIVDGEERWRPAAEKVLRNYAMRMLVPDVHKDVVREFIDNNNMGGIVEYSVVTATSAHRHQPPVDVLAGKLTVDTNHPSGPWLAGQLARQFEHKCVETARDLEQHRIAVTVRGTVKLPGNHYRKDDRPELTNPSSYVLGANTAAKRAALEIEVTELAVAKEQALEAADELDVNYRNLESRITAATQIADYDTWAQLDHWTSKRNAGDFEQRIDEIKASNVDLQRLERDRDDAETTWTTASELCSTTKSKITEYGQQHTQLLSTYEHELPKPHTIADDEDRTYLDRIFADIEIPVNPAAMRQVRSAFGKALERHRDLAEADGKYSFTKVKTAVDRFLESWRDFAPDASGDIERSGGDFAALHEEIVQRRLPEAMSQFQQIITEDMVPSIGMLQREIENAATDIKRRVYMVNDGLRRVKFNPDTHLQIAFKANPSNDVKEFQRKVDALLSNAPAAQRDAHKALAQFKRVRELMTRFTADDAASRQWRSNVLDVRTSYAFYGREENSHGITVYTYRNTASNSGGEQEKLVAFCLAAALSYNLADDDSDGRPRFAPLMLDEAFSKSDETFSGQALSAFDEFGFQLLIAAPIRMSGIVEPFIGQAILVEKRMTTEGSHSNAAMATFGDLAVRRTDESDGGTGAAA</sequence>
<dbReference type="AlphaFoldDB" id="A0A1I1BU40"/>
<reference evidence="6" key="1">
    <citation type="submission" date="2016-10" db="EMBL/GenBank/DDBJ databases">
        <authorList>
            <person name="Varghese N."/>
            <person name="Submissions S."/>
        </authorList>
    </citation>
    <scope>NUCLEOTIDE SEQUENCE [LARGE SCALE GENOMIC DNA]</scope>
    <source>
        <strain evidence="6">CGMCC 4.3568</strain>
    </source>
</reference>
<proteinExistence type="predicted"/>